<evidence type="ECO:0000313" key="3">
    <source>
        <dbReference type="Proteomes" id="UP000606499"/>
    </source>
</evidence>
<dbReference type="EMBL" id="JACOPL010000010">
    <property type="protein sequence ID" value="MBC5726072.1"/>
    <property type="molecule type" value="Genomic_DNA"/>
</dbReference>
<evidence type="ECO:0000256" key="1">
    <source>
        <dbReference type="SAM" id="MobiDB-lite"/>
    </source>
</evidence>
<feature type="compositionally biased region" description="Basic and acidic residues" evidence="1">
    <location>
        <begin position="16"/>
        <end position="33"/>
    </location>
</feature>
<protein>
    <submittedName>
        <fullName evidence="2">Uncharacterized protein</fullName>
    </submittedName>
</protein>
<reference evidence="2" key="1">
    <citation type="submission" date="2020-08" db="EMBL/GenBank/DDBJ databases">
        <title>Genome public.</title>
        <authorList>
            <person name="Liu C."/>
            <person name="Sun Q."/>
        </authorList>
    </citation>
    <scope>NUCLEOTIDE SEQUENCE</scope>
    <source>
        <strain evidence="2">NSJ-28</strain>
    </source>
</reference>
<evidence type="ECO:0000313" key="2">
    <source>
        <dbReference type="EMBL" id="MBC5726072.1"/>
    </source>
</evidence>
<proteinExistence type="predicted"/>
<keyword evidence="3" id="KW-1185">Reference proteome</keyword>
<dbReference type="AlphaFoldDB" id="A0A923RWG6"/>
<comment type="caution">
    <text evidence="2">The sequence shown here is derived from an EMBL/GenBank/DDBJ whole genome shotgun (WGS) entry which is preliminary data.</text>
</comment>
<feature type="region of interest" description="Disordered" evidence="1">
    <location>
        <begin position="1"/>
        <end position="63"/>
    </location>
</feature>
<name>A0A923RWG6_9FIRM</name>
<accession>A0A923RWG6</accession>
<sequence>MDEKAPEHSSGAFLPKTDKTKASGHANRAERRKISVFGQNSQLPRGKTGPMLEFFQNDKDIPV</sequence>
<gene>
    <name evidence="2" type="ORF">H8S45_11465</name>
</gene>
<dbReference type="Proteomes" id="UP000606499">
    <property type="component" value="Unassembled WGS sequence"/>
</dbReference>
<dbReference type="RefSeq" id="WP_186950109.1">
    <property type="nucleotide sequence ID" value="NZ_JACOPL010000010.1"/>
</dbReference>
<organism evidence="2 3">
    <name type="scientific">Agathobaculum faecis</name>
    <dbReference type="NCBI Taxonomy" id="2763013"/>
    <lineage>
        <taxon>Bacteria</taxon>
        <taxon>Bacillati</taxon>
        <taxon>Bacillota</taxon>
        <taxon>Clostridia</taxon>
        <taxon>Eubacteriales</taxon>
        <taxon>Butyricicoccaceae</taxon>
        <taxon>Agathobaculum</taxon>
    </lineage>
</organism>